<comment type="subcellular location">
    <subcellularLocation>
        <location evidence="1 7">Cell membrane</location>
        <topology evidence="1 7">Multi-pass membrane protein</topology>
    </subcellularLocation>
</comment>
<dbReference type="PANTHER" id="PTHR30193:SF37">
    <property type="entry name" value="INNER MEMBRANE ABC TRANSPORTER PERMEASE PROTEIN YCJO"/>
    <property type="match status" value="1"/>
</dbReference>
<name>A0ABS6KEZ4_9FIRM</name>
<evidence type="ECO:0000256" key="4">
    <source>
        <dbReference type="ARBA" id="ARBA00022692"/>
    </source>
</evidence>
<feature type="transmembrane region" description="Helical" evidence="7">
    <location>
        <begin position="160"/>
        <end position="184"/>
    </location>
</feature>
<keyword evidence="2 7" id="KW-0813">Transport</keyword>
<keyword evidence="3" id="KW-1003">Cell membrane</keyword>
<evidence type="ECO:0000256" key="2">
    <source>
        <dbReference type="ARBA" id="ARBA00022448"/>
    </source>
</evidence>
<dbReference type="CDD" id="cd06261">
    <property type="entry name" value="TM_PBP2"/>
    <property type="match status" value="1"/>
</dbReference>
<keyword evidence="10" id="KW-1185">Reference proteome</keyword>
<organism evidence="9 10">
    <name type="scientific">Diplocloster modestus</name>
    <dbReference type="NCBI Taxonomy" id="2850322"/>
    <lineage>
        <taxon>Bacteria</taxon>
        <taxon>Bacillati</taxon>
        <taxon>Bacillota</taxon>
        <taxon>Clostridia</taxon>
        <taxon>Lachnospirales</taxon>
        <taxon>Lachnospiraceae</taxon>
        <taxon>Diplocloster</taxon>
    </lineage>
</organism>
<accession>A0ABS6KEZ4</accession>
<dbReference type="Pfam" id="PF00528">
    <property type="entry name" value="BPD_transp_1"/>
    <property type="match status" value="1"/>
</dbReference>
<dbReference type="InterPro" id="IPR000515">
    <property type="entry name" value="MetI-like"/>
</dbReference>
<evidence type="ECO:0000256" key="5">
    <source>
        <dbReference type="ARBA" id="ARBA00022989"/>
    </source>
</evidence>
<dbReference type="InterPro" id="IPR035906">
    <property type="entry name" value="MetI-like_sf"/>
</dbReference>
<feature type="domain" description="ABC transmembrane type-1" evidence="8">
    <location>
        <begin position="71"/>
        <end position="285"/>
    </location>
</feature>
<evidence type="ECO:0000256" key="1">
    <source>
        <dbReference type="ARBA" id="ARBA00004651"/>
    </source>
</evidence>
<dbReference type="RefSeq" id="WP_238727567.1">
    <property type="nucleotide sequence ID" value="NZ_JAHQCX010000028.1"/>
</dbReference>
<feature type="transmembrane region" description="Helical" evidence="7">
    <location>
        <begin position="205"/>
        <end position="229"/>
    </location>
</feature>
<dbReference type="PANTHER" id="PTHR30193">
    <property type="entry name" value="ABC TRANSPORTER PERMEASE PROTEIN"/>
    <property type="match status" value="1"/>
</dbReference>
<comment type="similarity">
    <text evidence="7">Belongs to the binding-protein-dependent transport system permease family.</text>
</comment>
<reference evidence="9 10" key="1">
    <citation type="submission" date="2021-06" db="EMBL/GenBank/DDBJ databases">
        <title>Description of novel taxa of the family Lachnospiraceae.</title>
        <authorList>
            <person name="Chaplin A.V."/>
            <person name="Sokolova S.R."/>
            <person name="Pikina A.P."/>
            <person name="Korzhanova M."/>
            <person name="Belova V."/>
            <person name="Korostin D."/>
            <person name="Efimov B.A."/>
        </authorList>
    </citation>
    <scope>NUCLEOTIDE SEQUENCE [LARGE SCALE GENOMIC DNA]</scope>
    <source>
        <strain evidence="9 10">ASD4241</strain>
    </source>
</reference>
<dbReference type="SUPFAM" id="SSF161098">
    <property type="entry name" value="MetI-like"/>
    <property type="match status" value="1"/>
</dbReference>
<keyword evidence="6 7" id="KW-0472">Membrane</keyword>
<dbReference type="EMBL" id="JAHQCX010000028">
    <property type="protein sequence ID" value="MBU9729039.1"/>
    <property type="molecule type" value="Genomic_DNA"/>
</dbReference>
<keyword evidence="5 7" id="KW-1133">Transmembrane helix</keyword>
<dbReference type="Proteomes" id="UP001314681">
    <property type="component" value="Unassembled WGS sequence"/>
</dbReference>
<feature type="transmembrane region" description="Helical" evidence="7">
    <location>
        <begin position="264"/>
        <end position="286"/>
    </location>
</feature>
<evidence type="ECO:0000256" key="6">
    <source>
        <dbReference type="ARBA" id="ARBA00023136"/>
    </source>
</evidence>
<protein>
    <submittedName>
        <fullName evidence="9">Sugar ABC transporter permease</fullName>
    </submittedName>
</protein>
<comment type="caution">
    <text evidence="9">The sequence shown here is derived from an EMBL/GenBank/DDBJ whole genome shotgun (WGS) entry which is preliminary data.</text>
</comment>
<proteinExistence type="inferred from homology"/>
<dbReference type="InterPro" id="IPR051393">
    <property type="entry name" value="ABC_transporter_permease"/>
</dbReference>
<feature type="transmembrane region" description="Helical" evidence="7">
    <location>
        <begin position="75"/>
        <end position="96"/>
    </location>
</feature>
<evidence type="ECO:0000256" key="7">
    <source>
        <dbReference type="RuleBase" id="RU363032"/>
    </source>
</evidence>
<feature type="transmembrane region" description="Helical" evidence="7">
    <location>
        <begin position="12"/>
        <end position="32"/>
    </location>
</feature>
<dbReference type="PROSITE" id="PS50928">
    <property type="entry name" value="ABC_TM1"/>
    <property type="match status" value="1"/>
</dbReference>
<feature type="transmembrane region" description="Helical" evidence="7">
    <location>
        <begin position="108"/>
        <end position="129"/>
    </location>
</feature>
<gene>
    <name evidence="9" type="ORF">KTH90_23905</name>
</gene>
<keyword evidence="4 7" id="KW-0812">Transmembrane</keyword>
<evidence type="ECO:0000256" key="3">
    <source>
        <dbReference type="ARBA" id="ARBA00022475"/>
    </source>
</evidence>
<evidence type="ECO:0000313" key="9">
    <source>
        <dbReference type="EMBL" id="MBU9729039.1"/>
    </source>
</evidence>
<evidence type="ECO:0000259" key="8">
    <source>
        <dbReference type="PROSITE" id="PS50928"/>
    </source>
</evidence>
<sequence>MGIKSIRNRLQISALLLPGVAVFALFTIYPIVKLFQMSFLAWDFGAMTRQEFAGLQNYADVLSDPTFGTAFVNTLLYTLVTVPGQMILGLLAATFINAIPKFRVSFRVVYYLPVITSWVIVSLVFKYIFNTEGMLNYFLSDVIHLTNGNVPWLDSRQGGMFVAMMLGIWKGVGWNMVIFLAALQSVPQDLYESAEMDGCGSFGKFFYITLPSIRGTILFALVMLTIGGFNVFTSIKMITAGKPMHQTETVLTWMYYKAFNTGKFGYAAALSFIVAVTLILLAILQFRVMRQNDAPK</sequence>
<dbReference type="Gene3D" id="1.10.3720.10">
    <property type="entry name" value="MetI-like"/>
    <property type="match status" value="1"/>
</dbReference>
<evidence type="ECO:0000313" key="10">
    <source>
        <dbReference type="Proteomes" id="UP001314681"/>
    </source>
</evidence>